<evidence type="ECO:0000313" key="2">
    <source>
        <dbReference type="EMBL" id="GAT91831.1"/>
    </source>
</evidence>
<keyword evidence="1" id="KW-0653">Protein transport</keyword>
<dbReference type="GO" id="GO:0032266">
    <property type="term" value="F:phosphatidylinositol-3-phosphate binding"/>
    <property type="evidence" value="ECO:0007669"/>
    <property type="project" value="UniProtKB-UniRule"/>
</dbReference>
<dbReference type="InterPro" id="IPR036390">
    <property type="entry name" value="WH_DNA-bd_sf"/>
</dbReference>
<dbReference type="InterPro" id="IPR040608">
    <property type="entry name" value="Snf8/Vps36"/>
</dbReference>
<dbReference type="VEuPathDB" id="AmoebaDB:KM1_255280"/>
<dbReference type="AlphaFoldDB" id="A0A5K1V2V5"/>
<organism evidence="2 3">
    <name type="scientific">Entamoeba histolytica</name>
    <dbReference type="NCBI Taxonomy" id="5759"/>
    <lineage>
        <taxon>Eukaryota</taxon>
        <taxon>Amoebozoa</taxon>
        <taxon>Evosea</taxon>
        <taxon>Archamoebae</taxon>
        <taxon>Mastigamoebida</taxon>
        <taxon>Entamoebidae</taxon>
        <taxon>Entamoeba</taxon>
    </lineage>
</organism>
<dbReference type="Pfam" id="PF04157">
    <property type="entry name" value="EAP30"/>
    <property type="match status" value="1"/>
</dbReference>
<dbReference type="SUPFAM" id="SSF46785">
    <property type="entry name" value="Winged helix' DNA-binding domain"/>
    <property type="match status" value="1"/>
</dbReference>
<dbReference type="GO" id="GO:0031902">
    <property type="term" value="C:late endosome membrane"/>
    <property type="evidence" value="ECO:0007669"/>
    <property type="project" value="UniProtKB-UniRule"/>
</dbReference>
<dbReference type="VEuPathDB" id="AmoebaDB:EHI7A_161030"/>
<dbReference type="SMR" id="A0A5K1V2V5"/>
<dbReference type="GO" id="GO:0000814">
    <property type="term" value="C:ESCRT II complex"/>
    <property type="evidence" value="ECO:0007669"/>
    <property type="project" value="UniProtKB-UniRule"/>
</dbReference>
<dbReference type="PANTHER" id="PTHR13128">
    <property type="entry name" value="VACUOLAR PROTEIN-SORTING-ASSOCIATED PROTEIN 36"/>
    <property type="match status" value="1"/>
</dbReference>
<protein>
    <recommendedName>
        <fullName evidence="1">Vacuolar protein-sorting-associated protein 36</fullName>
    </recommendedName>
    <alternativeName>
        <fullName evidence="1">ESCRT-II complex subunit VPS36</fullName>
    </alternativeName>
</protein>
<dbReference type="VEuPathDB" id="AmoebaDB:EHI8A_184760"/>
<keyword evidence="1" id="KW-0967">Endosome</keyword>
<dbReference type="GO" id="GO:0043130">
    <property type="term" value="F:ubiquitin binding"/>
    <property type="evidence" value="ECO:0007669"/>
    <property type="project" value="UniProtKB-UniRule"/>
</dbReference>
<evidence type="ECO:0000313" key="3">
    <source>
        <dbReference type="Proteomes" id="UP000078387"/>
    </source>
</evidence>
<evidence type="ECO:0000256" key="1">
    <source>
        <dbReference type="RuleBase" id="RU367095"/>
    </source>
</evidence>
<comment type="caution">
    <text evidence="2">The sequence shown here is derived from an EMBL/GenBank/DDBJ whole genome shotgun (WGS) entry which is preliminary data.</text>
</comment>
<dbReference type="VEuPathDB" id="AmoebaDB:EHI_045320"/>
<reference evidence="2 3" key="1">
    <citation type="submission" date="2016-05" db="EMBL/GenBank/DDBJ databases">
        <title>First whole genome sequencing of Entamoeba histolytica HM1:IMSS-clone-6.</title>
        <authorList>
            <person name="Mukherjee Avik.K."/>
            <person name="Izumyama S."/>
            <person name="Nakada-Tsukui K."/>
            <person name="Nozaki T."/>
        </authorList>
    </citation>
    <scope>NUCLEOTIDE SEQUENCE [LARGE SCALE GENOMIC DNA]</scope>
    <source>
        <strain evidence="2 3">HM1:IMSS clone 6</strain>
    </source>
</reference>
<proteinExistence type="inferred from homology"/>
<keyword evidence="1" id="KW-0813">Transport</keyword>
<keyword evidence="1" id="KW-0963">Cytoplasm</keyword>
<dbReference type="PANTHER" id="PTHR13128:SF12">
    <property type="entry name" value="VACUOLAR PROTEIN-SORTING-ASSOCIATED PROTEIN 36"/>
    <property type="match status" value="1"/>
</dbReference>
<comment type="similarity">
    <text evidence="1">Belongs to the VPS36 family.</text>
</comment>
<comment type="subunit">
    <text evidence="1">Component of the endosomal sorting complex required for transport II (ESCRT-II).</text>
</comment>
<dbReference type="VEuPathDB" id="AmoebaDB:EHI5A_118690"/>
<dbReference type="EMBL" id="BDEQ01000001">
    <property type="protein sequence ID" value="GAT91831.1"/>
    <property type="molecule type" value="Genomic_DNA"/>
</dbReference>
<dbReference type="InterPro" id="IPR037855">
    <property type="entry name" value="Vps36"/>
</dbReference>
<dbReference type="GO" id="GO:0043328">
    <property type="term" value="P:protein transport to vacuole involved in ubiquitin-dependent protein catabolic process via the multivesicular body sorting pathway"/>
    <property type="evidence" value="ECO:0007669"/>
    <property type="project" value="UniProtKB-UniRule"/>
</dbReference>
<accession>A0A5K1V2V5</accession>
<dbReference type="InterPro" id="IPR036388">
    <property type="entry name" value="WH-like_DNA-bd_sf"/>
</dbReference>
<comment type="function">
    <text evidence="1">Component of the ESCRT-II complex (endosomal sorting complex required for transport II), which is required for multivesicular body (MVB) formation and sorting of endosomal cargo proteins into MVBs.</text>
</comment>
<dbReference type="Gene3D" id="1.10.10.10">
    <property type="entry name" value="Winged helix-like DNA-binding domain superfamily/Winged helix DNA-binding domain"/>
    <property type="match status" value="2"/>
</dbReference>
<gene>
    <name evidence="2" type="ORF">CL6EHI_045320</name>
</gene>
<sequence length="235" mass="27851">MSNQPQYGIKSYIEAKEKDQNDIDNLFSNAFESLDTVIQYWDQLDKVATKFLKESNMEKENHEYQSLITYLDITEPVTKKLFGNNYEEALMDEIDEFCYLYFQKKKEMAIMLSDLYAIYNRARGILISPKELRNVCELLNDKGKYVGLMNVNKSLIIHERDFTLEKFQNTILDALKSRQKISSFTIAQHYGIQYAIVQTLMDQLEQNELICRDESEEGIMYYENLFNTQYLQYIK</sequence>
<comment type="subcellular location">
    <subcellularLocation>
        <location evidence="1">Cytoplasm</location>
    </subcellularLocation>
    <subcellularLocation>
        <location evidence="1">Endosome</location>
    </subcellularLocation>
</comment>
<dbReference type="Proteomes" id="UP000078387">
    <property type="component" value="Unassembled WGS sequence"/>
</dbReference>
<name>A0A5K1V2V5_ENTHI</name>
<dbReference type="OMA" id="IDEFCHL"/>